<evidence type="ECO:0000256" key="3">
    <source>
        <dbReference type="SAM" id="Phobius"/>
    </source>
</evidence>
<keyword evidence="3" id="KW-0472">Membrane</keyword>
<name>A0A4P7NWP1_9GAMM</name>
<feature type="region of interest" description="Disordered" evidence="2">
    <location>
        <begin position="322"/>
        <end position="347"/>
    </location>
</feature>
<evidence type="ECO:0000256" key="1">
    <source>
        <dbReference type="SAM" id="Coils"/>
    </source>
</evidence>
<keyword evidence="3" id="KW-1133">Transmembrane helix</keyword>
<feature type="coiled-coil region" evidence="1">
    <location>
        <begin position="87"/>
        <end position="199"/>
    </location>
</feature>
<organism evidence="4 5">
    <name type="scientific">Hydrogenovibrio crunogenus</name>
    <dbReference type="NCBI Taxonomy" id="39765"/>
    <lineage>
        <taxon>Bacteria</taxon>
        <taxon>Pseudomonadati</taxon>
        <taxon>Pseudomonadota</taxon>
        <taxon>Gammaproteobacteria</taxon>
        <taxon>Thiotrichales</taxon>
        <taxon>Piscirickettsiaceae</taxon>
        <taxon>Hydrogenovibrio</taxon>
    </lineage>
</organism>
<keyword evidence="5" id="KW-1185">Reference proteome</keyword>
<dbReference type="AlphaFoldDB" id="A0A4P7NWP1"/>
<keyword evidence="3" id="KW-0812">Transmembrane</keyword>
<gene>
    <name evidence="4" type="ORF">GHNINEIG_00101</name>
</gene>
<feature type="transmembrane region" description="Helical" evidence="3">
    <location>
        <begin position="58"/>
        <end position="75"/>
    </location>
</feature>
<dbReference type="Proteomes" id="UP000296201">
    <property type="component" value="Chromosome"/>
</dbReference>
<proteinExistence type="predicted"/>
<evidence type="ECO:0008006" key="6">
    <source>
        <dbReference type="Google" id="ProtNLM"/>
    </source>
</evidence>
<dbReference type="EMBL" id="CP032096">
    <property type="protein sequence ID" value="QBZ82077.1"/>
    <property type="molecule type" value="Genomic_DNA"/>
</dbReference>
<evidence type="ECO:0000313" key="5">
    <source>
        <dbReference type="Proteomes" id="UP000296201"/>
    </source>
</evidence>
<feature type="compositionally biased region" description="Basic and acidic residues" evidence="2">
    <location>
        <begin position="32"/>
        <end position="41"/>
    </location>
</feature>
<accession>A0A4P7NWP1</accession>
<feature type="region of interest" description="Disordered" evidence="2">
    <location>
        <begin position="1"/>
        <end position="41"/>
    </location>
</feature>
<evidence type="ECO:0000313" key="4">
    <source>
        <dbReference type="EMBL" id="QBZ82077.1"/>
    </source>
</evidence>
<protein>
    <recommendedName>
        <fullName evidence="6">Uroporphyrinogen-III C-methyltransferase</fullName>
    </recommendedName>
</protein>
<sequence length="453" mass="51073">MDSDEPITPKADQRVIDGEVVGESQRKKHAHSAKDQEKPLKAKTDWSGWLPQTFTQKLILLVTILLVSLIAYLGVKSTEQDWQVERINQLQAELVKLKAASKTLKSEQNTLQAELKSLADNPGNQPVISQADVDAVKEDLAALKNTVQTELDDYAEQLQTLAQSTTEKTQTMTETLAPSAETQEKMAKVEQNLKAKLEQMGQQVSELFSFKEAQQERNEWQKQKDTNLSTASISATPLSEMRLKQWIIEINTQWMLVGNVNQTRRQLEALEKAVSMSDYVHKTQLAKRIGQDLSRLETYVSVENAPDRTLIAQLREALQRLPEEKSSGNVSHETSASSPQLDSNASTSGWDRFLDKAEKVFNVRKRESDTDLSDVESMMMHDVLAQRGLLLVDRIQWALDSQSNALLKSSQVALNQFMVKHFPEQAEKIARLLAPLKQLQFKARSPLKIAEVE</sequence>
<keyword evidence="1" id="KW-0175">Coiled coil</keyword>
<reference evidence="4 5" key="1">
    <citation type="submission" date="2018-08" db="EMBL/GenBank/DDBJ databases">
        <title>Horizontal acquisition of hydrogen conversion ability and other habitat adaptations in Hydrogenovibrio crunogenus strains.</title>
        <authorList>
            <person name="Gonnella G."/>
            <person name="Adam N."/>
            <person name="Perner M."/>
        </authorList>
    </citation>
    <scope>NUCLEOTIDE SEQUENCE [LARGE SCALE GENOMIC DNA]</scope>
    <source>
        <strain evidence="4 5">SP-41</strain>
    </source>
</reference>
<feature type="compositionally biased region" description="Polar residues" evidence="2">
    <location>
        <begin position="327"/>
        <end position="347"/>
    </location>
</feature>
<evidence type="ECO:0000256" key="2">
    <source>
        <dbReference type="SAM" id="MobiDB-lite"/>
    </source>
</evidence>